<accession>A0A2T4URG2</accession>
<proteinExistence type="predicted"/>
<keyword evidence="5" id="KW-1185">Reference proteome</keyword>
<name>A0A2T4URG2_9MICO</name>
<keyword evidence="2" id="KW-0472">Membrane</keyword>
<gene>
    <name evidence="4" type="ORF">C1I63_04185</name>
</gene>
<dbReference type="EMBL" id="PZPL01000001">
    <property type="protein sequence ID" value="PTL72117.1"/>
    <property type="molecule type" value="Genomic_DNA"/>
</dbReference>
<comment type="caution">
    <text evidence="4">The sequence shown here is derived from an EMBL/GenBank/DDBJ whole genome shotgun (WGS) entry which is preliminary data.</text>
</comment>
<evidence type="ECO:0000313" key="5">
    <source>
        <dbReference type="Proteomes" id="UP000241085"/>
    </source>
</evidence>
<keyword evidence="2" id="KW-1133">Transmembrane helix</keyword>
<keyword evidence="2" id="KW-0812">Transmembrane</keyword>
<dbReference type="Proteomes" id="UP000241085">
    <property type="component" value="Unassembled WGS sequence"/>
</dbReference>
<protein>
    <recommendedName>
        <fullName evidence="3">DUF1468 domain-containing protein</fullName>
    </recommendedName>
</protein>
<feature type="transmembrane region" description="Helical" evidence="2">
    <location>
        <begin position="53"/>
        <end position="75"/>
    </location>
</feature>
<feature type="transmembrane region" description="Helical" evidence="2">
    <location>
        <begin position="161"/>
        <end position="179"/>
    </location>
</feature>
<feature type="domain" description="DUF1468" evidence="3">
    <location>
        <begin position="35"/>
        <end position="188"/>
    </location>
</feature>
<feature type="region of interest" description="Disordered" evidence="1">
    <location>
        <begin position="1"/>
        <end position="20"/>
    </location>
</feature>
<dbReference type="Pfam" id="PF07331">
    <property type="entry name" value="TctB"/>
    <property type="match status" value="1"/>
</dbReference>
<evidence type="ECO:0000256" key="1">
    <source>
        <dbReference type="SAM" id="MobiDB-lite"/>
    </source>
</evidence>
<feature type="transmembrane region" description="Helical" evidence="2">
    <location>
        <begin position="25"/>
        <end position="47"/>
    </location>
</feature>
<dbReference type="RefSeq" id="WP_107573887.1">
    <property type="nucleotide sequence ID" value="NZ_PZPL01000001.1"/>
</dbReference>
<dbReference type="InterPro" id="IPR009936">
    <property type="entry name" value="DUF1468"/>
</dbReference>
<evidence type="ECO:0000256" key="2">
    <source>
        <dbReference type="SAM" id="Phobius"/>
    </source>
</evidence>
<sequence>MSTIEPRSTASGGSRSRDPRTVTEWALAGASALGGAALVVSGAGYGLTAPTGVGAGMMPLVAGLFVGVAGLLWSLRLLRAHRAHAALPIAEVSDSTLGVFLQGEDDELDDAHFPDRRGWTRVGVVVGSVAIAALLLPVLGYSVTMVALLTAVLVLVGGRKLWIAAVVAIATTGASRLVFEVWLNTALPHSTLVPLAWLGL</sequence>
<evidence type="ECO:0000259" key="3">
    <source>
        <dbReference type="Pfam" id="PF07331"/>
    </source>
</evidence>
<organism evidence="4 5">
    <name type="scientific">Rathayibacter caricis DSM 15933</name>
    <dbReference type="NCBI Taxonomy" id="1328867"/>
    <lineage>
        <taxon>Bacteria</taxon>
        <taxon>Bacillati</taxon>
        <taxon>Actinomycetota</taxon>
        <taxon>Actinomycetes</taxon>
        <taxon>Micrococcales</taxon>
        <taxon>Microbacteriaceae</taxon>
        <taxon>Rathayibacter</taxon>
    </lineage>
</organism>
<feature type="transmembrane region" description="Helical" evidence="2">
    <location>
        <begin position="122"/>
        <end position="155"/>
    </location>
</feature>
<evidence type="ECO:0000313" key="4">
    <source>
        <dbReference type="EMBL" id="PTL72117.1"/>
    </source>
</evidence>
<feature type="compositionally biased region" description="Polar residues" evidence="1">
    <location>
        <begin position="1"/>
        <end position="14"/>
    </location>
</feature>
<reference evidence="4 5" key="1">
    <citation type="submission" date="2018-03" db="EMBL/GenBank/DDBJ databases">
        <title>Bacteriophage NCPPB3778 and a type I-E CRISPR drive the evolution of the US Biological Select Agent, Rathayibacter toxicus.</title>
        <authorList>
            <person name="Davis E.W.II."/>
            <person name="Tabima J.F."/>
            <person name="Weisberg A.J."/>
            <person name="Dantas Lopes L."/>
            <person name="Wiseman M.S."/>
            <person name="Wiseman M.S."/>
            <person name="Pupko T."/>
            <person name="Belcher M.S."/>
            <person name="Sechler A.J."/>
            <person name="Tancos M.A."/>
            <person name="Schroeder B.K."/>
            <person name="Murray T.D."/>
            <person name="Luster D.G."/>
            <person name="Schneider W.L."/>
            <person name="Rogers E."/>
            <person name="Andreote F.D."/>
            <person name="Grunwald N.J."/>
            <person name="Putnam M.L."/>
            <person name="Chang J.H."/>
        </authorList>
    </citation>
    <scope>NUCLEOTIDE SEQUENCE [LARGE SCALE GENOMIC DNA]</scope>
    <source>
        <strain evidence="4 5">DSM 15933</strain>
    </source>
</reference>
<dbReference type="AlphaFoldDB" id="A0A2T4URG2"/>